<name>A0AC61ZXY3_BACIA</name>
<proteinExistence type="predicted"/>
<evidence type="ECO:0000313" key="1">
    <source>
        <dbReference type="EMBL" id="XRL55596.1"/>
    </source>
</evidence>
<accession>A0AC61ZXY3</accession>
<protein>
    <submittedName>
        <fullName evidence="1">Uncharacterized protein</fullName>
    </submittedName>
</protein>
<evidence type="ECO:0000313" key="2">
    <source>
        <dbReference type="Proteomes" id="UP001218488"/>
    </source>
</evidence>
<sequence length="106" mass="12337">MKTVRATVVKANVSETIKQIYEDGFNYEVDGIIEPPCNIKRPSILPFFSNASKRIVHVTSLYHVFLEWDEIFNHIIDTILQKSEGSQEDLIHLLKDVRDELEEIHK</sequence>
<dbReference type="EMBL" id="CP121752">
    <property type="protein sequence ID" value="XRL55596.1"/>
    <property type="molecule type" value="Genomic_DNA"/>
</dbReference>
<gene>
    <name evidence="1" type="ORF">P5627_21585</name>
</gene>
<organism evidence="1 2">
    <name type="scientific">Bacillus safensis</name>
    <dbReference type="NCBI Taxonomy" id="561879"/>
    <lineage>
        <taxon>Bacteria</taxon>
        <taxon>Bacillati</taxon>
        <taxon>Bacillota</taxon>
        <taxon>Bacilli</taxon>
        <taxon>Bacillales</taxon>
        <taxon>Bacillaceae</taxon>
        <taxon>Bacillus</taxon>
    </lineage>
</organism>
<reference evidence="1" key="1">
    <citation type="submission" date="2025-02" db="EMBL/GenBank/DDBJ databases">
        <title>Complete genome sequences of 52 Bacillus and Priestia strains isolated from West-African fermentations and 26 reference strains from the DSMZ collection.</title>
        <authorList>
            <person name="Wiedenbein E.S."/>
            <person name="Canoy T.S."/>
            <person name="Hui Y."/>
            <person name="Parkouda C."/>
            <person name="Dawende C."/>
            <person name="Ametefe E."/>
            <person name="Jespersen L."/>
            <person name="Nielsen D.S."/>
        </authorList>
    </citation>
    <scope>NUCLEOTIDE SEQUENCE</scope>
    <source>
        <strain evidence="1">PRO33</strain>
    </source>
</reference>
<dbReference type="Proteomes" id="UP001218488">
    <property type="component" value="Chromosome"/>
</dbReference>